<protein>
    <submittedName>
        <fullName evidence="1">Uncharacterized protein</fullName>
    </submittedName>
</protein>
<reference evidence="1" key="2">
    <citation type="journal article" date="2015" name="Data Brief">
        <title>Shoot transcriptome of the giant reed, Arundo donax.</title>
        <authorList>
            <person name="Barrero R.A."/>
            <person name="Guerrero F.D."/>
            <person name="Moolhuijzen P."/>
            <person name="Goolsby J.A."/>
            <person name="Tidwell J."/>
            <person name="Bellgard S.E."/>
            <person name="Bellgard M.I."/>
        </authorList>
    </citation>
    <scope>NUCLEOTIDE SEQUENCE</scope>
    <source>
        <tissue evidence="1">Shoot tissue taken approximately 20 cm above the soil surface</tissue>
    </source>
</reference>
<accession>A0A0A9ART5</accession>
<name>A0A0A9ART5_ARUDO</name>
<reference evidence="1" key="1">
    <citation type="submission" date="2014-09" db="EMBL/GenBank/DDBJ databases">
        <authorList>
            <person name="Magalhaes I.L.F."/>
            <person name="Oliveira U."/>
            <person name="Santos F.R."/>
            <person name="Vidigal T.H.D.A."/>
            <person name="Brescovit A.D."/>
            <person name="Santos A.J."/>
        </authorList>
    </citation>
    <scope>NUCLEOTIDE SEQUENCE</scope>
    <source>
        <tissue evidence="1">Shoot tissue taken approximately 20 cm above the soil surface</tissue>
    </source>
</reference>
<dbReference type="EMBL" id="GBRH01243426">
    <property type="protein sequence ID" value="JAD54469.1"/>
    <property type="molecule type" value="Transcribed_RNA"/>
</dbReference>
<evidence type="ECO:0000313" key="1">
    <source>
        <dbReference type="EMBL" id="JAD54469.1"/>
    </source>
</evidence>
<proteinExistence type="predicted"/>
<dbReference type="AlphaFoldDB" id="A0A0A9ART5"/>
<sequence>MRNLIVESKKEEKSGTSQNVVRLYVSPWLT</sequence>
<organism evidence="1">
    <name type="scientific">Arundo donax</name>
    <name type="common">Giant reed</name>
    <name type="synonym">Donax arundinaceus</name>
    <dbReference type="NCBI Taxonomy" id="35708"/>
    <lineage>
        <taxon>Eukaryota</taxon>
        <taxon>Viridiplantae</taxon>
        <taxon>Streptophyta</taxon>
        <taxon>Embryophyta</taxon>
        <taxon>Tracheophyta</taxon>
        <taxon>Spermatophyta</taxon>
        <taxon>Magnoliopsida</taxon>
        <taxon>Liliopsida</taxon>
        <taxon>Poales</taxon>
        <taxon>Poaceae</taxon>
        <taxon>PACMAD clade</taxon>
        <taxon>Arundinoideae</taxon>
        <taxon>Arundineae</taxon>
        <taxon>Arundo</taxon>
    </lineage>
</organism>